<organism evidence="2 3">
    <name type="scientific">Pristionchus fissidentatus</name>
    <dbReference type="NCBI Taxonomy" id="1538716"/>
    <lineage>
        <taxon>Eukaryota</taxon>
        <taxon>Metazoa</taxon>
        <taxon>Ecdysozoa</taxon>
        <taxon>Nematoda</taxon>
        <taxon>Chromadorea</taxon>
        <taxon>Rhabditida</taxon>
        <taxon>Rhabditina</taxon>
        <taxon>Diplogasteromorpha</taxon>
        <taxon>Diplogasteroidea</taxon>
        <taxon>Neodiplogasteridae</taxon>
        <taxon>Pristionchus</taxon>
    </lineage>
</organism>
<keyword evidence="3" id="KW-1185">Reference proteome</keyword>
<reference evidence="2" key="1">
    <citation type="submission" date="2023-10" db="EMBL/GenBank/DDBJ databases">
        <title>Genome assembly of Pristionchus species.</title>
        <authorList>
            <person name="Yoshida K."/>
            <person name="Sommer R.J."/>
        </authorList>
    </citation>
    <scope>NUCLEOTIDE SEQUENCE</scope>
    <source>
        <strain evidence="2">RS5133</strain>
    </source>
</reference>
<name>A0AAV5WDI5_9BILA</name>
<feature type="non-terminal residue" evidence="2">
    <location>
        <position position="109"/>
    </location>
</feature>
<keyword evidence="1" id="KW-1133">Transmembrane helix</keyword>
<keyword evidence="1" id="KW-0812">Transmembrane</keyword>
<gene>
    <name evidence="2" type="ORF">PFISCL1PPCAC_21376</name>
</gene>
<accession>A0AAV5WDI5</accession>
<proteinExistence type="predicted"/>
<evidence type="ECO:0000313" key="3">
    <source>
        <dbReference type="Proteomes" id="UP001432322"/>
    </source>
</evidence>
<keyword evidence="1" id="KW-0472">Membrane</keyword>
<comment type="caution">
    <text evidence="2">The sequence shown here is derived from an EMBL/GenBank/DDBJ whole genome shotgun (WGS) entry which is preliminary data.</text>
</comment>
<protein>
    <submittedName>
        <fullName evidence="2">Uncharacterized protein</fullName>
    </submittedName>
</protein>
<dbReference type="Proteomes" id="UP001432322">
    <property type="component" value="Unassembled WGS sequence"/>
</dbReference>
<evidence type="ECO:0000313" key="2">
    <source>
        <dbReference type="EMBL" id="GMT30079.1"/>
    </source>
</evidence>
<feature type="transmembrane region" description="Helical" evidence="1">
    <location>
        <begin position="86"/>
        <end position="106"/>
    </location>
</feature>
<dbReference type="EMBL" id="BTSY01000005">
    <property type="protein sequence ID" value="GMT30079.1"/>
    <property type="molecule type" value="Genomic_DNA"/>
</dbReference>
<feature type="transmembrane region" description="Helical" evidence="1">
    <location>
        <begin position="35"/>
        <end position="55"/>
    </location>
</feature>
<sequence length="109" mass="11232">VILRQSGLQTLRSSASDSAAVAAVAAAPGVRVDSIPGVFTISLSLFFAFCHAVILREGCDSAVMSWWGGVAPSSTTVAPPPTTSGVTLSLSILAGSLPVSLMWWMILLE</sequence>
<dbReference type="AlphaFoldDB" id="A0AAV5WDI5"/>
<feature type="non-terminal residue" evidence="2">
    <location>
        <position position="1"/>
    </location>
</feature>
<evidence type="ECO:0000256" key="1">
    <source>
        <dbReference type="SAM" id="Phobius"/>
    </source>
</evidence>